<name>Q3IBI1_9BACT</name>
<accession>Q3IBI1</accession>
<reference evidence="1" key="1">
    <citation type="journal article" date="2005" name="J. Bacteriol.">
        <title>Clustered genes related to sulfate respiration in uncultured prokaryotes support the theory of their concomitant horizontal transfer.</title>
        <authorList>
            <person name="Mussmann M."/>
            <person name="Richter M."/>
            <person name="Lombardot T."/>
            <person name="Meyerdierks A."/>
            <person name="Kuever J."/>
            <person name="Kube M."/>
            <person name="Glockner F.O."/>
            <person name="Amann R."/>
        </authorList>
    </citation>
    <scope>NUCLEOTIDE SEQUENCE</scope>
</reference>
<dbReference type="AlphaFoldDB" id="Q3IBI1"/>
<sequence>MGFRPTMRAASITELLAIAVKIRTVLNPIGPLLQRSTERGGLRFSPAGPDARRSRQAIFRLLLARPSQAVHSSVLSGLSGNPCSGSKSAGLECGSSNAQRSLALVILPGIQRAGAGGVSSQVKVSGYGRMQGDERM</sequence>
<dbReference type="EMBL" id="CT025836">
    <property type="protein sequence ID" value="CAJ31215.1"/>
    <property type="molecule type" value="Genomic_DNA"/>
</dbReference>
<proteinExistence type="predicted"/>
<gene>
    <name evidence="1" type="ORF">ws7f8_27</name>
</gene>
<organism evidence="1">
    <name type="scientific">uncultured sulfate-reducing bacterium</name>
    <dbReference type="NCBI Taxonomy" id="153939"/>
    <lineage>
        <taxon>Bacteria</taxon>
        <taxon>environmental samples</taxon>
    </lineage>
</organism>
<protein>
    <submittedName>
        <fullName evidence="1">Uncharacterized protein</fullName>
    </submittedName>
</protein>
<evidence type="ECO:0000313" key="1">
    <source>
        <dbReference type="EMBL" id="CAJ31215.1"/>
    </source>
</evidence>